<dbReference type="AlphaFoldDB" id="A0AA87Z071"/>
<proteinExistence type="predicted"/>
<keyword evidence="2" id="KW-1185">Reference proteome</keyword>
<evidence type="ECO:0000313" key="1">
    <source>
        <dbReference type="EMBL" id="GMN19501.1"/>
    </source>
</evidence>
<name>A0AA87Z071_FICCA</name>
<organism evidence="1 2">
    <name type="scientific">Ficus carica</name>
    <name type="common">Common fig</name>
    <dbReference type="NCBI Taxonomy" id="3494"/>
    <lineage>
        <taxon>Eukaryota</taxon>
        <taxon>Viridiplantae</taxon>
        <taxon>Streptophyta</taxon>
        <taxon>Embryophyta</taxon>
        <taxon>Tracheophyta</taxon>
        <taxon>Spermatophyta</taxon>
        <taxon>Magnoliopsida</taxon>
        <taxon>eudicotyledons</taxon>
        <taxon>Gunneridae</taxon>
        <taxon>Pentapetalae</taxon>
        <taxon>rosids</taxon>
        <taxon>fabids</taxon>
        <taxon>Rosales</taxon>
        <taxon>Moraceae</taxon>
        <taxon>Ficeae</taxon>
        <taxon>Ficus</taxon>
    </lineage>
</organism>
<gene>
    <name evidence="1" type="ORF">TIFTF001_045194</name>
</gene>
<dbReference type="PANTHER" id="PTHR31973:SF187">
    <property type="entry name" value="MUTATOR TRANSPOSASE MUDRA PROTEIN"/>
    <property type="match status" value="1"/>
</dbReference>
<dbReference type="Proteomes" id="UP001187192">
    <property type="component" value="Unassembled WGS sequence"/>
</dbReference>
<sequence length="333" mass="36935">MIIFALPKLCLSSCISVLPFCRLLTAERLASISRNTRSHWVLLPEPYLASTPVNDSNLITLPPHIPSPIVCPDLHNDHGIDKQHHVFNPDSKTAHDDCNAGRLNVTDAARHSNEKSTTPNIGAHSIANNIISQSDNVPSSDSFFSTVVVADFTPVTMRAEFGVSFNYLRAWRGKEAVLTSLRGDDAESYKGLPAWAEMVKMKNPGSDIHIETDSENCFKYFFMCLAASKHTNLVFPDAAFGICVQHLAANLKTRYKDFKDPLKTYFDGASRSYLVSRSYKVIARILQRTEVCNHDNQHCRVIKQCGSESQADASWILGGMVEGTTTKMVCPKT</sequence>
<comment type="caution">
    <text evidence="1">The sequence shown here is derived from an EMBL/GenBank/DDBJ whole genome shotgun (WGS) entry which is preliminary data.</text>
</comment>
<dbReference type="PANTHER" id="PTHR31973">
    <property type="entry name" value="POLYPROTEIN, PUTATIVE-RELATED"/>
    <property type="match status" value="1"/>
</dbReference>
<reference evidence="1" key="1">
    <citation type="submission" date="2023-07" db="EMBL/GenBank/DDBJ databases">
        <title>draft genome sequence of fig (Ficus carica).</title>
        <authorList>
            <person name="Takahashi T."/>
            <person name="Nishimura K."/>
        </authorList>
    </citation>
    <scope>NUCLEOTIDE SEQUENCE</scope>
</reference>
<dbReference type="EMBL" id="BTGU01003792">
    <property type="protein sequence ID" value="GMN19501.1"/>
    <property type="molecule type" value="Genomic_DNA"/>
</dbReference>
<evidence type="ECO:0000313" key="2">
    <source>
        <dbReference type="Proteomes" id="UP001187192"/>
    </source>
</evidence>
<protein>
    <submittedName>
        <fullName evidence="1">Uncharacterized protein</fullName>
    </submittedName>
</protein>
<accession>A0AA87Z071</accession>